<dbReference type="Gene3D" id="3.60.90.10">
    <property type="entry name" value="S-adenosylmethionine decarboxylase"/>
    <property type="match status" value="1"/>
</dbReference>
<organism evidence="9">
    <name type="scientific">viral metagenome</name>
    <dbReference type="NCBI Taxonomy" id="1070528"/>
    <lineage>
        <taxon>unclassified sequences</taxon>
        <taxon>metagenomes</taxon>
        <taxon>organismal metagenomes</taxon>
    </lineage>
</organism>
<protein>
    <recommendedName>
        <fullName evidence="10">Adenosylmethionine decarboxylase</fullName>
    </recommendedName>
</protein>
<keyword evidence="3" id="KW-0068">Autocatalytic cleavage</keyword>
<comment type="cofactor">
    <cofactor evidence="1">
        <name>pyruvate</name>
        <dbReference type="ChEBI" id="CHEBI:15361"/>
    </cofactor>
</comment>
<dbReference type="NCBIfam" id="TIGR03330">
    <property type="entry name" value="SAM_DCase_Bsu"/>
    <property type="match status" value="1"/>
</dbReference>
<evidence type="ECO:0000256" key="2">
    <source>
        <dbReference type="ARBA" id="ARBA00022793"/>
    </source>
</evidence>
<dbReference type="GO" id="GO:0005829">
    <property type="term" value="C:cytosol"/>
    <property type="evidence" value="ECO:0007669"/>
    <property type="project" value="TreeGrafter"/>
</dbReference>
<dbReference type="SUPFAM" id="SSF56276">
    <property type="entry name" value="S-adenosylmethionine decarboxylase"/>
    <property type="match status" value="1"/>
</dbReference>
<keyword evidence="6" id="KW-0456">Lyase</keyword>
<evidence type="ECO:0000256" key="6">
    <source>
        <dbReference type="ARBA" id="ARBA00023239"/>
    </source>
</evidence>
<evidence type="ECO:0008006" key="10">
    <source>
        <dbReference type="Google" id="ProtNLM"/>
    </source>
</evidence>
<dbReference type="GO" id="GO:0004014">
    <property type="term" value="F:adenosylmethionine decarboxylase activity"/>
    <property type="evidence" value="ECO:0007669"/>
    <property type="project" value="InterPro"/>
</dbReference>
<name>A0A6C0DPK8_9ZZZZ</name>
<reference evidence="9" key="1">
    <citation type="journal article" date="2020" name="Nature">
        <title>Giant virus diversity and host interactions through global metagenomics.</title>
        <authorList>
            <person name="Schulz F."/>
            <person name="Roux S."/>
            <person name="Paez-Espino D."/>
            <person name="Jungbluth S."/>
            <person name="Walsh D.A."/>
            <person name="Denef V.J."/>
            <person name="McMahon K.D."/>
            <person name="Konstantinidis K.T."/>
            <person name="Eloe-Fadrosh E.A."/>
            <person name="Kyrpides N.C."/>
            <person name="Woyke T."/>
        </authorList>
    </citation>
    <scope>NUCLEOTIDE SEQUENCE</scope>
    <source>
        <strain evidence="9">GVMAG-M-3300023174-24</strain>
    </source>
</reference>
<evidence type="ECO:0000256" key="8">
    <source>
        <dbReference type="ARBA" id="ARBA00023317"/>
    </source>
</evidence>
<evidence type="ECO:0000256" key="1">
    <source>
        <dbReference type="ARBA" id="ARBA00001928"/>
    </source>
</evidence>
<dbReference type="EMBL" id="MN739639">
    <property type="protein sequence ID" value="QHT17505.1"/>
    <property type="molecule type" value="Genomic_DNA"/>
</dbReference>
<evidence type="ECO:0000256" key="3">
    <source>
        <dbReference type="ARBA" id="ARBA00022813"/>
    </source>
</evidence>
<dbReference type="PANTHER" id="PTHR33866:SF2">
    <property type="entry name" value="S-ADENOSYLMETHIONINE DECARBOXYLASE PROENZYME"/>
    <property type="match status" value="1"/>
</dbReference>
<keyword evidence="8" id="KW-0670">Pyruvate</keyword>
<dbReference type="Pfam" id="PF02675">
    <property type="entry name" value="AdoMet_dc"/>
    <property type="match status" value="1"/>
</dbReference>
<keyword evidence="4" id="KW-0620">Polyamine biosynthesis</keyword>
<sequence>MFSNINKKISGKHMICDIKNIKNKELLNDINQIKQVLDTICEKENYSILGRLEHQFEPEGLTILYLLSESHISIHTFPEREYAALDIYTCREYPDNSVYDRIYEYLVESFQSSQNTPMIIDRYFE</sequence>
<evidence type="ECO:0000256" key="4">
    <source>
        <dbReference type="ARBA" id="ARBA00023115"/>
    </source>
</evidence>
<evidence type="ECO:0000313" key="9">
    <source>
        <dbReference type="EMBL" id="QHT17505.1"/>
    </source>
</evidence>
<dbReference type="GO" id="GO:0008295">
    <property type="term" value="P:spermidine biosynthetic process"/>
    <property type="evidence" value="ECO:0007669"/>
    <property type="project" value="InterPro"/>
</dbReference>
<evidence type="ECO:0000256" key="5">
    <source>
        <dbReference type="ARBA" id="ARBA00023145"/>
    </source>
</evidence>
<dbReference type="InterPro" id="IPR016067">
    <property type="entry name" value="S-AdoMet_deCO2ase_core"/>
</dbReference>
<accession>A0A6C0DPK8</accession>
<keyword evidence="7" id="KW-0704">Schiff base</keyword>
<dbReference type="PANTHER" id="PTHR33866">
    <property type="entry name" value="S-ADENOSYLMETHIONINE DECARBOXYLASE PROENZYME"/>
    <property type="match status" value="1"/>
</dbReference>
<keyword evidence="5" id="KW-0865">Zymogen</keyword>
<dbReference type="AlphaFoldDB" id="A0A6C0DPK8"/>
<evidence type="ECO:0000256" key="7">
    <source>
        <dbReference type="ARBA" id="ARBA00023270"/>
    </source>
</evidence>
<dbReference type="InterPro" id="IPR017716">
    <property type="entry name" value="S-AdoMet_deCOase_pro-enz"/>
</dbReference>
<dbReference type="InterPro" id="IPR003826">
    <property type="entry name" value="AdoMetDC_fam_prok"/>
</dbReference>
<proteinExistence type="predicted"/>
<keyword evidence="2" id="KW-0210">Decarboxylase</keyword>